<evidence type="ECO:0000256" key="3">
    <source>
        <dbReference type="ARBA" id="ARBA00022989"/>
    </source>
</evidence>
<evidence type="ECO:0000313" key="7">
    <source>
        <dbReference type="EMBL" id="ROP42190.1"/>
    </source>
</evidence>
<organism evidence="7 8">
    <name type="scientific">Saccharothrix texasensis</name>
    <dbReference type="NCBI Taxonomy" id="103734"/>
    <lineage>
        <taxon>Bacteria</taxon>
        <taxon>Bacillati</taxon>
        <taxon>Actinomycetota</taxon>
        <taxon>Actinomycetes</taxon>
        <taxon>Pseudonocardiales</taxon>
        <taxon>Pseudonocardiaceae</taxon>
        <taxon>Saccharothrix</taxon>
    </lineage>
</organism>
<dbReference type="OrthoDB" id="3699899at2"/>
<evidence type="ECO:0000256" key="4">
    <source>
        <dbReference type="ARBA" id="ARBA00023136"/>
    </source>
</evidence>
<feature type="transmembrane region" description="Helical" evidence="5">
    <location>
        <begin position="21"/>
        <end position="45"/>
    </location>
</feature>
<dbReference type="EMBL" id="RJKM01000001">
    <property type="protein sequence ID" value="ROP42190.1"/>
    <property type="molecule type" value="Genomic_DNA"/>
</dbReference>
<sequence>MPSGSKLKYVIELQARKQGSYLVVFSIIMIVIALGVAIGFSYLMSSPEGGGMLYLATGAPTIVLIMTALVTVPMQNAGAKMTGYLDFVKSLPVSRKLFLIADVGIWAMVTVPAIAISVFVANLIFEPGYAISWTIIPAFVLMVLSCFAIGYGYSFVMPAEPAMALSQLIAFISLMFSPINFPIERLPGWVQAVHEVLPIYHMAEVMRASLAHTTFEAQPISYIVLAAWTVVGFFGAVRFLERA</sequence>
<dbReference type="InterPro" id="IPR051784">
    <property type="entry name" value="Nod_factor_ABC_transporter"/>
</dbReference>
<evidence type="ECO:0000256" key="5">
    <source>
        <dbReference type="SAM" id="Phobius"/>
    </source>
</evidence>
<dbReference type="Proteomes" id="UP000268727">
    <property type="component" value="Unassembled WGS sequence"/>
</dbReference>
<keyword evidence="3 5" id="KW-1133">Transmembrane helix</keyword>
<dbReference type="AlphaFoldDB" id="A0A3N1HI61"/>
<reference evidence="7 8" key="1">
    <citation type="submission" date="2018-11" db="EMBL/GenBank/DDBJ databases">
        <title>Sequencing the genomes of 1000 actinobacteria strains.</title>
        <authorList>
            <person name="Klenk H.-P."/>
        </authorList>
    </citation>
    <scope>NUCLEOTIDE SEQUENCE [LARGE SCALE GENOMIC DNA]</scope>
    <source>
        <strain evidence="7 8">DSM 44231</strain>
    </source>
</reference>
<feature type="transmembrane region" description="Helical" evidence="5">
    <location>
        <begin position="220"/>
        <end position="240"/>
    </location>
</feature>
<keyword evidence="2 5" id="KW-0812">Transmembrane</keyword>
<keyword evidence="8" id="KW-1185">Reference proteome</keyword>
<proteinExistence type="predicted"/>
<dbReference type="Pfam" id="PF01061">
    <property type="entry name" value="ABC2_membrane"/>
    <property type="match status" value="1"/>
</dbReference>
<protein>
    <submittedName>
        <fullName evidence="7">ABC-2 type transport system permease protein</fullName>
    </submittedName>
</protein>
<feature type="domain" description="ABC-2 type transporter transmembrane" evidence="6">
    <location>
        <begin position="13"/>
        <end position="209"/>
    </location>
</feature>
<feature type="transmembrane region" description="Helical" evidence="5">
    <location>
        <begin position="51"/>
        <end position="72"/>
    </location>
</feature>
<name>A0A3N1HI61_9PSEU</name>
<feature type="transmembrane region" description="Helical" evidence="5">
    <location>
        <begin position="165"/>
        <end position="183"/>
    </location>
</feature>
<evidence type="ECO:0000256" key="2">
    <source>
        <dbReference type="ARBA" id="ARBA00022692"/>
    </source>
</evidence>
<keyword evidence="4 5" id="KW-0472">Membrane</keyword>
<dbReference type="GO" id="GO:0140359">
    <property type="term" value="F:ABC-type transporter activity"/>
    <property type="evidence" value="ECO:0007669"/>
    <property type="project" value="InterPro"/>
</dbReference>
<feature type="transmembrane region" description="Helical" evidence="5">
    <location>
        <begin position="131"/>
        <end position="153"/>
    </location>
</feature>
<dbReference type="PANTHER" id="PTHR43229">
    <property type="entry name" value="NODULATION PROTEIN J"/>
    <property type="match status" value="1"/>
</dbReference>
<evidence type="ECO:0000313" key="8">
    <source>
        <dbReference type="Proteomes" id="UP000268727"/>
    </source>
</evidence>
<evidence type="ECO:0000259" key="6">
    <source>
        <dbReference type="Pfam" id="PF01061"/>
    </source>
</evidence>
<dbReference type="PANTHER" id="PTHR43229:SF3">
    <property type="entry name" value="ABC-TYPE MULTIDRUG TRANSPORT SYSTEM, PERMEASE COMPONENT"/>
    <property type="match status" value="1"/>
</dbReference>
<dbReference type="InterPro" id="IPR013525">
    <property type="entry name" value="ABC2_TM"/>
</dbReference>
<gene>
    <name evidence="7" type="ORF">EDD40_7686</name>
</gene>
<accession>A0A3N1HI61</accession>
<dbReference type="RefSeq" id="WP_123747183.1">
    <property type="nucleotide sequence ID" value="NZ_RJKM01000001.1"/>
</dbReference>
<evidence type="ECO:0000256" key="1">
    <source>
        <dbReference type="ARBA" id="ARBA00004141"/>
    </source>
</evidence>
<dbReference type="GO" id="GO:0016020">
    <property type="term" value="C:membrane"/>
    <property type="evidence" value="ECO:0007669"/>
    <property type="project" value="UniProtKB-SubCell"/>
</dbReference>
<comment type="subcellular location">
    <subcellularLocation>
        <location evidence="1">Membrane</location>
        <topology evidence="1">Multi-pass membrane protein</topology>
    </subcellularLocation>
</comment>
<feature type="transmembrane region" description="Helical" evidence="5">
    <location>
        <begin position="97"/>
        <end position="125"/>
    </location>
</feature>
<comment type="caution">
    <text evidence="7">The sequence shown here is derived from an EMBL/GenBank/DDBJ whole genome shotgun (WGS) entry which is preliminary data.</text>
</comment>